<feature type="region of interest" description="Disordered" evidence="2">
    <location>
        <begin position="659"/>
        <end position="683"/>
    </location>
</feature>
<evidence type="ECO:0000256" key="1">
    <source>
        <dbReference type="SAM" id="Coils"/>
    </source>
</evidence>
<organism evidence="3 4">
    <name type="scientific">Effrenium voratum</name>
    <dbReference type="NCBI Taxonomy" id="2562239"/>
    <lineage>
        <taxon>Eukaryota</taxon>
        <taxon>Sar</taxon>
        <taxon>Alveolata</taxon>
        <taxon>Dinophyceae</taxon>
        <taxon>Suessiales</taxon>
        <taxon>Symbiodiniaceae</taxon>
        <taxon>Effrenium</taxon>
    </lineage>
</organism>
<keyword evidence="4" id="KW-1185">Reference proteome</keyword>
<feature type="coiled-coil region" evidence="1">
    <location>
        <begin position="408"/>
        <end position="491"/>
    </location>
</feature>
<gene>
    <name evidence="3" type="ORF">EVOR1521_LOCUS29353</name>
</gene>
<dbReference type="AlphaFoldDB" id="A0AA36JMJ8"/>
<evidence type="ECO:0000313" key="4">
    <source>
        <dbReference type="Proteomes" id="UP001178507"/>
    </source>
</evidence>
<evidence type="ECO:0000313" key="3">
    <source>
        <dbReference type="EMBL" id="CAJ1407728.1"/>
    </source>
</evidence>
<keyword evidence="1" id="KW-0175">Coiled coil</keyword>
<reference evidence="3" key="1">
    <citation type="submission" date="2023-08" db="EMBL/GenBank/DDBJ databases">
        <authorList>
            <person name="Chen Y."/>
            <person name="Shah S."/>
            <person name="Dougan E. K."/>
            <person name="Thang M."/>
            <person name="Chan C."/>
        </authorList>
    </citation>
    <scope>NUCLEOTIDE SEQUENCE</scope>
</reference>
<dbReference type="Proteomes" id="UP001178507">
    <property type="component" value="Unassembled WGS sequence"/>
</dbReference>
<evidence type="ECO:0000256" key="2">
    <source>
        <dbReference type="SAM" id="MobiDB-lite"/>
    </source>
</evidence>
<sequence>MDEGENLLSTAFVAAQLEVARALAKGSCLEVSEWRTFGYKCSRMLSIILELASRRHELYHDAAKVASAAVRAAPLFLEHWIRLAIVLAHPALKMSQEAGAVVRQAMALNPNHLCVAGMLKVLGMPTEGPLPGVELFSQRLERALGGSNASRQAARASGQAVLIGSKMRHVQRRCREAEGPTRTALCWLEYAKLLTRRGWLIAALGACMHLEALVLADGRPEALRQFGEALAAQVRTCRTPLEQALYGQTASHWGTSLNGEEFESRTPSPSELLSEAWLRKQEANTFDGGRDMKAASMAKLTLSWCSVYKQMVVTGTSGPVEKSEISSLLTANGRLHQHLGQLNGYLPDGAEQQADLTGAPGVGFAPEARSERRSWEAVAEPVTAQCPPQGMRVEGTPAGVTGSSAATLATMLRERDDLHQRLQATELARCAAQQRHATAEAALQRASDDLERQRKLISASVAAREQSANDAELLRQQLREAQDKLAELDLALVTRSERVRISEREYAEVRVEFDALAAANDAIRKELTATRHRIAAEQQGCRAAEAELSECQAKLRAGEVEFAAELESLSNRRRTLEASLNDSSAALAAAEAEVADARAQSLGLRAQLEVLEAARDQLAAQEQQASAKQREEVQRLESAAAQLSFEAEEISRRHAQAKASLEELQKAQERDTERTQEDAFSQARAAAAQRCRRAREEVAEAEQKLGSLLRQLGEERRQGLQLARELTAAREAASAAGVLRSKPARRSRSVPKANPAKVASPWSESDLQETWSSSALRMHRELDLLQRWKADALTVLQKMQADVSCAQEKYREQLEQNQTLQHQLEHVGWPPCIKARRARGDETMQPLWESRASFLRWMSQALGDKASKHTTCLRSFHAAKVLLWPRSH</sequence>
<protein>
    <submittedName>
        <fullName evidence="3">Uncharacterized protein</fullName>
    </submittedName>
</protein>
<name>A0AA36JMJ8_9DINO</name>
<proteinExistence type="predicted"/>
<feature type="coiled-coil region" evidence="1">
    <location>
        <begin position="796"/>
        <end position="823"/>
    </location>
</feature>
<dbReference type="EMBL" id="CAUJNA010003687">
    <property type="protein sequence ID" value="CAJ1407728.1"/>
    <property type="molecule type" value="Genomic_DNA"/>
</dbReference>
<feature type="region of interest" description="Disordered" evidence="2">
    <location>
        <begin position="734"/>
        <end position="764"/>
    </location>
</feature>
<feature type="compositionally biased region" description="Basic and acidic residues" evidence="2">
    <location>
        <begin position="660"/>
        <end position="677"/>
    </location>
</feature>
<accession>A0AA36JMJ8</accession>
<comment type="caution">
    <text evidence="3">The sequence shown here is derived from an EMBL/GenBank/DDBJ whole genome shotgun (WGS) entry which is preliminary data.</text>
</comment>